<dbReference type="Gene3D" id="2.30.40.10">
    <property type="entry name" value="Urease, subunit C, domain 1"/>
    <property type="match status" value="1"/>
</dbReference>
<comment type="caution">
    <text evidence="13">The sequence shown here is derived from an EMBL/GenBank/DDBJ whole genome shotgun (WGS) entry which is preliminary data.</text>
</comment>
<evidence type="ECO:0000256" key="11">
    <source>
        <dbReference type="ARBA" id="ARBA00023004"/>
    </source>
</evidence>
<keyword evidence="14" id="KW-1185">Reference proteome</keyword>
<dbReference type="PANTHER" id="PTHR42752:SF1">
    <property type="entry name" value="IMIDAZOLONEPROPIONASE-RELATED"/>
    <property type="match status" value="1"/>
</dbReference>
<dbReference type="FunFam" id="3.20.20.140:FF:000007">
    <property type="entry name" value="Imidazolonepropionase"/>
    <property type="match status" value="1"/>
</dbReference>
<dbReference type="NCBIfam" id="TIGR01224">
    <property type="entry name" value="hutI"/>
    <property type="match status" value="1"/>
</dbReference>
<feature type="domain" description="Amidohydrolase-related" evidence="12">
    <location>
        <begin position="87"/>
        <end position="429"/>
    </location>
</feature>
<dbReference type="Proteomes" id="UP000887013">
    <property type="component" value="Unassembled WGS sequence"/>
</dbReference>
<organism evidence="13 14">
    <name type="scientific">Nephila pilipes</name>
    <name type="common">Giant wood spider</name>
    <name type="synonym">Nephila maculata</name>
    <dbReference type="NCBI Taxonomy" id="299642"/>
    <lineage>
        <taxon>Eukaryota</taxon>
        <taxon>Metazoa</taxon>
        <taxon>Ecdysozoa</taxon>
        <taxon>Arthropoda</taxon>
        <taxon>Chelicerata</taxon>
        <taxon>Arachnida</taxon>
        <taxon>Araneae</taxon>
        <taxon>Araneomorphae</taxon>
        <taxon>Entelegynae</taxon>
        <taxon>Araneoidea</taxon>
        <taxon>Nephilidae</taxon>
        <taxon>Nephila</taxon>
    </lineage>
</organism>
<keyword evidence="11" id="KW-0408">Iron</keyword>
<sequence length="441" mass="47892">MSFGGNYKLLIHSAKQIVQVVKNGERVVVGKALNNVAVLQKEENSSGLSIVVSCEGFIDDIGTDEEINEKYKEALFANRIDATGKCILPGLVDAHTHPVWAGDRVKEFSMKLAGMSYMDIHRAGGGIFYTVEQTKNASEDTLLQHLLARLNEMLKCGTTLVEAKSGYGLETEAEIKMLRVLERAKKESPIEISTTFCGAHAVPKHLTSPQATEAVLKEQLPALAQLMNSGDINVDNIDVFCEKGVFDLEQSRRILTAGRDMGLQINFHGDELHPMGAAEMGAELEAKAISHLEAISLAGIMAMARSGTVAVILPTTAYMLKLHPPPVKKMIEAGVPIALGTDFNPNAFCYSMAIVMHLACVLCEMTMDQALYASTINAAAALGKADSHGSIEKGKLADFLIINAPRWEHLIYQMGAHASLIDKVLKKGNIIYENMNSQDLI</sequence>
<comment type="pathway">
    <text evidence="3">Amino-acid degradation; L-histidine degradation into L-glutamate; N-formimidoyl-L-glutamate from L-histidine: step 3/3.</text>
</comment>
<reference evidence="13" key="1">
    <citation type="submission" date="2020-08" db="EMBL/GenBank/DDBJ databases">
        <title>Multicomponent nature underlies the extraordinary mechanical properties of spider dragline silk.</title>
        <authorList>
            <person name="Kono N."/>
            <person name="Nakamura H."/>
            <person name="Mori M."/>
            <person name="Yoshida Y."/>
            <person name="Ohtoshi R."/>
            <person name="Malay A.D."/>
            <person name="Moran D.A.P."/>
            <person name="Tomita M."/>
            <person name="Numata K."/>
            <person name="Arakawa K."/>
        </authorList>
    </citation>
    <scope>NUCLEOTIDE SEQUENCE</scope>
</reference>
<keyword evidence="7" id="KW-0479">Metal-binding</keyword>
<dbReference type="InterPro" id="IPR006680">
    <property type="entry name" value="Amidohydro-rel"/>
</dbReference>
<gene>
    <name evidence="13" type="primary">amdhd1</name>
    <name evidence="13" type="ORF">NPIL_89871</name>
</gene>
<evidence type="ECO:0000256" key="9">
    <source>
        <dbReference type="ARBA" id="ARBA00022808"/>
    </source>
</evidence>
<dbReference type="GO" id="GO:0019556">
    <property type="term" value="P:L-histidine catabolic process to glutamate and formamide"/>
    <property type="evidence" value="ECO:0007669"/>
    <property type="project" value="InterPro"/>
</dbReference>
<dbReference type="OrthoDB" id="194468at2759"/>
<evidence type="ECO:0000313" key="13">
    <source>
        <dbReference type="EMBL" id="GFS88426.1"/>
    </source>
</evidence>
<evidence type="ECO:0000256" key="8">
    <source>
        <dbReference type="ARBA" id="ARBA00022801"/>
    </source>
</evidence>
<dbReference type="PANTHER" id="PTHR42752">
    <property type="entry name" value="IMIDAZOLONEPROPIONASE"/>
    <property type="match status" value="1"/>
</dbReference>
<dbReference type="EC" id="3.5.2.7" evidence="5"/>
<comment type="catalytic activity">
    <reaction evidence="1">
        <text>4-imidazolone-5-propanoate + H2O = N-formimidoyl-L-glutamate</text>
        <dbReference type="Rhea" id="RHEA:23660"/>
        <dbReference type="ChEBI" id="CHEBI:15377"/>
        <dbReference type="ChEBI" id="CHEBI:58928"/>
        <dbReference type="ChEBI" id="CHEBI:77893"/>
        <dbReference type="EC" id="3.5.2.7"/>
    </reaction>
</comment>
<dbReference type="InterPro" id="IPR032466">
    <property type="entry name" value="Metal_Hydrolase"/>
</dbReference>
<dbReference type="EMBL" id="BMAW01052957">
    <property type="protein sequence ID" value="GFS88426.1"/>
    <property type="molecule type" value="Genomic_DNA"/>
</dbReference>
<evidence type="ECO:0000256" key="4">
    <source>
        <dbReference type="ARBA" id="ARBA00008002"/>
    </source>
</evidence>
<dbReference type="SUPFAM" id="SSF51556">
    <property type="entry name" value="Metallo-dependent hydrolases"/>
    <property type="match status" value="1"/>
</dbReference>
<dbReference type="GO" id="GO:0005737">
    <property type="term" value="C:cytoplasm"/>
    <property type="evidence" value="ECO:0007669"/>
    <property type="project" value="InterPro"/>
</dbReference>
<dbReference type="InterPro" id="IPR005920">
    <property type="entry name" value="HutI"/>
</dbReference>
<accession>A0A8X6T8W3</accession>
<proteinExistence type="inferred from homology"/>
<keyword evidence="8" id="KW-0378">Hydrolase</keyword>
<dbReference type="CDD" id="cd01296">
    <property type="entry name" value="Imidazolone-5PH"/>
    <property type="match status" value="1"/>
</dbReference>
<evidence type="ECO:0000256" key="7">
    <source>
        <dbReference type="ARBA" id="ARBA00022723"/>
    </source>
</evidence>
<protein>
    <recommendedName>
        <fullName evidence="6">Probable imidazolonepropionase</fullName>
        <ecNumber evidence="5">3.5.2.7</ecNumber>
    </recommendedName>
</protein>
<evidence type="ECO:0000256" key="2">
    <source>
        <dbReference type="ARBA" id="ARBA00001965"/>
    </source>
</evidence>
<keyword evidence="9" id="KW-0369">Histidine metabolism</keyword>
<keyword evidence="10" id="KW-0862">Zinc</keyword>
<comment type="cofactor">
    <cofactor evidence="2">
        <name>Fe(3+)</name>
        <dbReference type="ChEBI" id="CHEBI:29034"/>
    </cofactor>
</comment>
<dbReference type="SUPFAM" id="SSF51338">
    <property type="entry name" value="Composite domain of metallo-dependent hydrolases"/>
    <property type="match status" value="1"/>
</dbReference>
<dbReference type="AlphaFoldDB" id="A0A8X6T8W3"/>
<dbReference type="Gene3D" id="3.20.20.140">
    <property type="entry name" value="Metal-dependent hydrolases"/>
    <property type="match status" value="1"/>
</dbReference>
<dbReference type="InterPro" id="IPR011059">
    <property type="entry name" value="Metal-dep_hydrolase_composite"/>
</dbReference>
<evidence type="ECO:0000256" key="1">
    <source>
        <dbReference type="ARBA" id="ARBA00000853"/>
    </source>
</evidence>
<name>A0A8X6T8W3_NEPPI</name>
<evidence type="ECO:0000259" key="12">
    <source>
        <dbReference type="Pfam" id="PF01979"/>
    </source>
</evidence>
<evidence type="ECO:0000313" key="14">
    <source>
        <dbReference type="Proteomes" id="UP000887013"/>
    </source>
</evidence>
<comment type="similarity">
    <text evidence="4">Belongs to the metallo-dependent hydrolases superfamily. HutI family.</text>
</comment>
<dbReference type="Pfam" id="PF01979">
    <property type="entry name" value="Amidohydro_1"/>
    <property type="match status" value="1"/>
</dbReference>
<evidence type="ECO:0000256" key="3">
    <source>
        <dbReference type="ARBA" id="ARBA00004758"/>
    </source>
</evidence>
<dbReference type="GO" id="GO:0050480">
    <property type="term" value="F:imidazolonepropionase activity"/>
    <property type="evidence" value="ECO:0007669"/>
    <property type="project" value="UniProtKB-EC"/>
</dbReference>
<evidence type="ECO:0000256" key="6">
    <source>
        <dbReference type="ARBA" id="ARBA00013406"/>
    </source>
</evidence>
<evidence type="ECO:0000256" key="10">
    <source>
        <dbReference type="ARBA" id="ARBA00022833"/>
    </source>
</evidence>
<dbReference type="GO" id="GO:0046872">
    <property type="term" value="F:metal ion binding"/>
    <property type="evidence" value="ECO:0007669"/>
    <property type="project" value="UniProtKB-KW"/>
</dbReference>
<evidence type="ECO:0000256" key="5">
    <source>
        <dbReference type="ARBA" id="ARBA00012864"/>
    </source>
</evidence>